<evidence type="ECO:0000256" key="3">
    <source>
        <dbReference type="ARBA" id="ARBA00022801"/>
    </source>
</evidence>
<proteinExistence type="inferred from homology"/>
<keyword evidence="3 5" id="KW-0378">Hydrolase</keyword>
<dbReference type="PRINTS" id="PR00723">
    <property type="entry name" value="SUBTILISIN"/>
</dbReference>
<dbReference type="Proteomes" id="UP001501047">
    <property type="component" value="Unassembled WGS sequence"/>
</dbReference>
<dbReference type="PROSITE" id="PS51892">
    <property type="entry name" value="SUBTILASE"/>
    <property type="match status" value="1"/>
</dbReference>
<evidence type="ECO:0000313" key="8">
    <source>
        <dbReference type="Proteomes" id="UP001501047"/>
    </source>
</evidence>
<comment type="caution">
    <text evidence="7">The sequence shown here is derived from an EMBL/GenBank/DDBJ whole genome shotgun (WGS) entry which is preliminary data.</text>
</comment>
<evidence type="ECO:0000313" key="7">
    <source>
        <dbReference type="EMBL" id="GAA0779455.1"/>
    </source>
</evidence>
<dbReference type="EMBL" id="BAAACI010000011">
    <property type="protein sequence ID" value="GAA0779455.1"/>
    <property type="molecule type" value="Genomic_DNA"/>
</dbReference>
<evidence type="ECO:0000256" key="1">
    <source>
        <dbReference type="ARBA" id="ARBA00011073"/>
    </source>
</evidence>
<evidence type="ECO:0000256" key="5">
    <source>
        <dbReference type="PROSITE-ProRule" id="PRU01240"/>
    </source>
</evidence>
<evidence type="ECO:0000259" key="6">
    <source>
        <dbReference type="Pfam" id="PF00082"/>
    </source>
</evidence>
<dbReference type="InterPro" id="IPR034045">
    <property type="entry name" value="Pep_S8_CspA-like"/>
</dbReference>
<keyword evidence="4 5" id="KW-0720">Serine protease</keyword>
<feature type="domain" description="Peptidase S8/S53" evidence="6">
    <location>
        <begin position="103"/>
        <end position="305"/>
    </location>
</feature>
<name>A0ABN1KZ52_CLOSU</name>
<dbReference type="InterPro" id="IPR050131">
    <property type="entry name" value="Peptidase_S8_subtilisin-like"/>
</dbReference>
<dbReference type="Pfam" id="PF00082">
    <property type="entry name" value="Peptidase_S8"/>
    <property type="match status" value="2"/>
</dbReference>
<dbReference type="Gene3D" id="3.40.50.200">
    <property type="entry name" value="Peptidase S8/S53 domain"/>
    <property type="match status" value="1"/>
</dbReference>
<dbReference type="PANTHER" id="PTHR43806">
    <property type="entry name" value="PEPTIDASE S8"/>
    <property type="match status" value="1"/>
</dbReference>
<comment type="similarity">
    <text evidence="1 5">Belongs to the peptidase S8 family.</text>
</comment>
<feature type="active site" description="Charge relay system" evidence="5">
    <location>
        <position position="186"/>
    </location>
</feature>
<sequence>MKRNLEVPESIFSDINYNHYIVQYQGDVQQDFSQDPDHYLTIINDRYAIISLPKDVELAIGAPEFPSIVYVKPAEMYTLQQITPIEASQVGFLQLDLPLSLNGSGVNIAIIDTGIDYLSEEFMRNNGETRIECIWDQTIPSNGKNSDQFIPYGSIYEKKDIQAAIQASREGMYPYDIVPSVDEIGHGTNMAGIVGATGKNPELKGIVPNCDFVIVKLIQDFSYKTQFNVKVPIYNITTIFAALEFLYRYSLETSKPMVILFPLGTNLGNHKGTGILEQYIESISQNSGIVMVVPTGNQRDKGCHTSGILSEPGELHIVEIDVSPEQNSLWMDIWVDSPNVMSVDIVSPSGENSGIIGALINNTEYYYYIFEETSIKVNYYLPEEITGDELIRLRFYDIQSGIWKLRLIANSVLKGSFNAWIPEEGLTVGGTHFSYADPFGTSTNPSNSPYVISVAAYNQNNNYLLNYSGAAFNDLRFNYVDIAAGGVNAITVAPNNKIATANGTSVAAAVTAGACALLFEWGIIKLNDPYMYSQTIKTYIARGASKRLGDIYPNPQWGYGLLNILQMFQNMI</sequence>
<reference evidence="7 8" key="1">
    <citation type="journal article" date="2019" name="Int. J. Syst. Evol. Microbiol.">
        <title>The Global Catalogue of Microorganisms (GCM) 10K type strain sequencing project: providing services to taxonomists for standard genome sequencing and annotation.</title>
        <authorList>
            <consortium name="The Broad Institute Genomics Platform"/>
            <consortium name="The Broad Institute Genome Sequencing Center for Infectious Disease"/>
            <person name="Wu L."/>
            <person name="Ma J."/>
        </authorList>
    </citation>
    <scope>NUCLEOTIDE SEQUENCE [LARGE SCALE GENOMIC DNA]</scope>
    <source>
        <strain evidence="7 8">JCM 1417</strain>
    </source>
</reference>
<feature type="active site" description="Charge relay system" evidence="5">
    <location>
        <position position="112"/>
    </location>
</feature>
<protein>
    <recommendedName>
        <fullName evidence="6">Peptidase S8/S53 domain-containing protein</fullName>
    </recommendedName>
</protein>
<dbReference type="PIRSF" id="PIRSF037894">
    <property type="entry name" value="Subtilisin_rel_CspABC"/>
    <property type="match status" value="1"/>
</dbReference>
<dbReference type="InterPro" id="IPR000209">
    <property type="entry name" value="Peptidase_S8/S53_dom"/>
</dbReference>
<dbReference type="SUPFAM" id="SSF52743">
    <property type="entry name" value="Subtilisin-like"/>
    <property type="match status" value="1"/>
</dbReference>
<keyword evidence="8" id="KW-1185">Reference proteome</keyword>
<gene>
    <name evidence="7" type="ORF">GCM10008908_38140</name>
</gene>
<dbReference type="Gene3D" id="2.60.120.1290">
    <property type="match status" value="1"/>
</dbReference>
<dbReference type="PANTHER" id="PTHR43806:SF11">
    <property type="entry name" value="CEREVISIN-RELATED"/>
    <property type="match status" value="1"/>
</dbReference>
<evidence type="ECO:0000256" key="2">
    <source>
        <dbReference type="ARBA" id="ARBA00022670"/>
    </source>
</evidence>
<evidence type="ECO:0000256" key="4">
    <source>
        <dbReference type="ARBA" id="ARBA00022825"/>
    </source>
</evidence>
<dbReference type="InterPro" id="IPR036852">
    <property type="entry name" value="Peptidase_S8/S53_dom_sf"/>
</dbReference>
<dbReference type="RefSeq" id="WP_343828133.1">
    <property type="nucleotide sequence ID" value="NZ_BAAACI010000011.1"/>
</dbReference>
<dbReference type="InterPro" id="IPR017310">
    <property type="entry name" value="Pept_S8A_subtilisin_clostridia"/>
</dbReference>
<dbReference type="InterPro" id="IPR015500">
    <property type="entry name" value="Peptidase_S8_subtilisin-rel"/>
</dbReference>
<dbReference type="CDD" id="cd07478">
    <property type="entry name" value="Peptidases_S8_CspA-like"/>
    <property type="match status" value="1"/>
</dbReference>
<accession>A0ABN1KZ52</accession>
<feature type="domain" description="Peptidase S8/S53" evidence="6">
    <location>
        <begin position="442"/>
        <end position="560"/>
    </location>
</feature>
<keyword evidence="2 5" id="KW-0645">Protease</keyword>
<feature type="active site" description="Charge relay system" evidence="5">
    <location>
        <position position="505"/>
    </location>
</feature>
<organism evidence="7 8">
    <name type="scientific">Clostridium subterminale</name>
    <dbReference type="NCBI Taxonomy" id="1550"/>
    <lineage>
        <taxon>Bacteria</taxon>
        <taxon>Bacillati</taxon>
        <taxon>Bacillota</taxon>
        <taxon>Clostridia</taxon>
        <taxon>Eubacteriales</taxon>
        <taxon>Clostridiaceae</taxon>
        <taxon>Clostridium</taxon>
    </lineage>
</organism>